<evidence type="ECO:0000313" key="6">
    <source>
        <dbReference type="Proteomes" id="UP001152797"/>
    </source>
</evidence>
<dbReference type="EMBL" id="CAMXCT030001422">
    <property type="protein sequence ID" value="CAL4777256.1"/>
    <property type="molecule type" value="Genomic_DNA"/>
</dbReference>
<dbReference type="InterPro" id="IPR011042">
    <property type="entry name" value="6-blade_b-propeller_TolB-like"/>
</dbReference>
<dbReference type="EMBL" id="CAMXCT010001422">
    <property type="protein sequence ID" value="CAI3989944.1"/>
    <property type="molecule type" value="Genomic_DNA"/>
</dbReference>
<dbReference type="Gene3D" id="2.120.10.30">
    <property type="entry name" value="TolB, C-terminal domain"/>
    <property type="match status" value="1"/>
</dbReference>
<comment type="caution">
    <text evidence="4">The sequence shown here is derived from an EMBL/GenBank/DDBJ whole genome shotgun (WGS) entry which is preliminary data.</text>
</comment>
<dbReference type="AlphaFoldDB" id="A0A9P1FUD1"/>
<reference evidence="4" key="1">
    <citation type="submission" date="2022-10" db="EMBL/GenBank/DDBJ databases">
        <authorList>
            <person name="Chen Y."/>
            <person name="Dougan E. K."/>
            <person name="Chan C."/>
            <person name="Rhodes N."/>
            <person name="Thang M."/>
        </authorList>
    </citation>
    <scope>NUCLEOTIDE SEQUENCE</scope>
</reference>
<reference evidence="5 6" key="2">
    <citation type="submission" date="2024-05" db="EMBL/GenBank/DDBJ databases">
        <authorList>
            <person name="Chen Y."/>
            <person name="Shah S."/>
            <person name="Dougan E. K."/>
            <person name="Thang M."/>
            <person name="Chan C."/>
        </authorList>
    </citation>
    <scope>NUCLEOTIDE SEQUENCE [LARGE SCALE GENOMIC DNA]</scope>
</reference>
<evidence type="ECO:0000256" key="2">
    <source>
        <dbReference type="PROSITE-ProRule" id="PRU00504"/>
    </source>
</evidence>
<organism evidence="4">
    <name type="scientific">Cladocopium goreaui</name>
    <dbReference type="NCBI Taxonomy" id="2562237"/>
    <lineage>
        <taxon>Eukaryota</taxon>
        <taxon>Sar</taxon>
        <taxon>Alveolata</taxon>
        <taxon>Dinophyceae</taxon>
        <taxon>Suessiales</taxon>
        <taxon>Symbiodiniaceae</taxon>
        <taxon>Cladocopium</taxon>
    </lineage>
</organism>
<dbReference type="PANTHER" id="PTHR24104:SF25">
    <property type="entry name" value="PROTEIN LIN-41"/>
    <property type="match status" value="1"/>
</dbReference>
<gene>
    <name evidence="4" type="ORF">C1SCF055_LOCUS16970</name>
</gene>
<feature type="repeat" description="NHL" evidence="2">
    <location>
        <begin position="283"/>
        <end position="324"/>
    </location>
</feature>
<proteinExistence type="predicted"/>
<dbReference type="SUPFAM" id="SSF101898">
    <property type="entry name" value="NHL repeat"/>
    <property type="match status" value="1"/>
</dbReference>
<evidence type="ECO:0000256" key="3">
    <source>
        <dbReference type="SAM" id="MobiDB-lite"/>
    </source>
</evidence>
<dbReference type="EMBL" id="CAMXCT020001422">
    <property type="protein sequence ID" value="CAL1143319.1"/>
    <property type="molecule type" value="Genomic_DNA"/>
</dbReference>
<sequence length="375" mass="40514">MAAPEKTGGSVTEECVDSASPTSLGAPMELNIMRLSGDETLLTVPQDLKLYDFKTLLAEHGILDERLQVEFLLDGVPLQQNPEMTLMELGVDGSCPLMVVKKRGYDYSRITKFEHEVLSERWPQGVLTTQEGLLHVCHFQGELMVFSPELVLVSKQILPREVVNPSQMQMAPNGDLVFACSRTGGATAAVVDPKTMEVKRFLNAEGGRGLGLALRGGIVYLSYGGRLSDGEKRGCVVALDFETGEVVQTFRGFAKPTGLCVANDQLLVSDRGANEVRIMTLEGEDVHTIGQGQLKYPNDVAVDSCGNILVMDTGNERVAVFSPRGQLMASVLQGTFKDRGNTHSYISVNPLTGAISVSMDDIHKVAILCPPISSG</sequence>
<dbReference type="InterPro" id="IPR001258">
    <property type="entry name" value="NHL_repeat"/>
</dbReference>
<accession>A0A9P1FUD1</accession>
<name>A0A9P1FUD1_9DINO</name>
<dbReference type="PANTHER" id="PTHR24104">
    <property type="entry name" value="E3 UBIQUITIN-PROTEIN LIGASE NHLRC1-RELATED"/>
    <property type="match status" value="1"/>
</dbReference>
<evidence type="ECO:0000256" key="1">
    <source>
        <dbReference type="ARBA" id="ARBA00022737"/>
    </source>
</evidence>
<evidence type="ECO:0008006" key="7">
    <source>
        <dbReference type="Google" id="ProtNLM"/>
    </source>
</evidence>
<dbReference type="GO" id="GO:0008270">
    <property type="term" value="F:zinc ion binding"/>
    <property type="evidence" value="ECO:0007669"/>
    <property type="project" value="UniProtKB-KW"/>
</dbReference>
<dbReference type="InterPro" id="IPR050952">
    <property type="entry name" value="TRIM-NHL_E3_ligases"/>
</dbReference>
<dbReference type="Proteomes" id="UP001152797">
    <property type="component" value="Unassembled WGS sequence"/>
</dbReference>
<dbReference type="Pfam" id="PF01436">
    <property type="entry name" value="NHL"/>
    <property type="match status" value="1"/>
</dbReference>
<evidence type="ECO:0000313" key="5">
    <source>
        <dbReference type="EMBL" id="CAL4777256.1"/>
    </source>
</evidence>
<evidence type="ECO:0000313" key="4">
    <source>
        <dbReference type="EMBL" id="CAI3989944.1"/>
    </source>
</evidence>
<keyword evidence="1" id="KW-0677">Repeat</keyword>
<dbReference type="PROSITE" id="PS51125">
    <property type="entry name" value="NHL"/>
    <property type="match status" value="1"/>
</dbReference>
<protein>
    <recommendedName>
        <fullName evidence="7">Ubiquitin-like domain-containing protein</fullName>
    </recommendedName>
</protein>
<dbReference type="OrthoDB" id="342730at2759"/>
<keyword evidence="6" id="KW-1185">Reference proteome</keyword>
<feature type="region of interest" description="Disordered" evidence="3">
    <location>
        <begin position="1"/>
        <end position="22"/>
    </location>
</feature>